<dbReference type="EMBL" id="CAXAMN010024162">
    <property type="protein sequence ID" value="CAK9084284.1"/>
    <property type="molecule type" value="Genomic_DNA"/>
</dbReference>
<protein>
    <submittedName>
        <fullName evidence="4">Uncharacterized protein</fullName>
    </submittedName>
</protein>
<name>A0ABP0Q7S1_9DINO</name>
<evidence type="ECO:0000259" key="3">
    <source>
        <dbReference type="Pfam" id="PF00550"/>
    </source>
</evidence>
<feature type="region of interest" description="Disordered" evidence="1">
    <location>
        <begin position="887"/>
        <end position="935"/>
    </location>
</feature>
<dbReference type="InterPro" id="IPR000873">
    <property type="entry name" value="AMP-dep_synth/lig_dom"/>
</dbReference>
<dbReference type="PANTHER" id="PTHR45527:SF1">
    <property type="entry name" value="FATTY ACID SYNTHASE"/>
    <property type="match status" value="1"/>
</dbReference>
<evidence type="ECO:0000313" key="4">
    <source>
        <dbReference type="EMBL" id="CAK9084284.1"/>
    </source>
</evidence>
<dbReference type="InterPro" id="IPR036770">
    <property type="entry name" value="Ankyrin_rpt-contain_sf"/>
</dbReference>
<accession>A0ABP0Q7S1</accession>
<dbReference type="SUPFAM" id="SSF48403">
    <property type="entry name" value="Ankyrin repeat"/>
    <property type="match status" value="1"/>
</dbReference>
<dbReference type="Gene3D" id="3.30.300.30">
    <property type="match status" value="1"/>
</dbReference>
<keyword evidence="5" id="KW-1185">Reference proteome</keyword>
<comment type="caution">
    <text evidence="4">The sequence shown here is derived from an EMBL/GenBank/DDBJ whole genome shotgun (WGS) entry which is preliminary data.</text>
</comment>
<dbReference type="Pfam" id="PF00550">
    <property type="entry name" value="PP-binding"/>
    <property type="match status" value="1"/>
</dbReference>
<dbReference type="InterPro" id="IPR036736">
    <property type="entry name" value="ACP-like_sf"/>
</dbReference>
<dbReference type="PANTHER" id="PTHR45527">
    <property type="entry name" value="NONRIBOSOMAL PEPTIDE SYNTHETASE"/>
    <property type="match status" value="1"/>
</dbReference>
<dbReference type="InterPro" id="IPR009081">
    <property type="entry name" value="PP-bd_ACP"/>
</dbReference>
<evidence type="ECO:0000313" key="5">
    <source>
        <dbReference type="Proteomes" id="UP001642484"/>
    </source>
</evidence>
<dbReference type="InterPro" id="IPR042099">
    <property type="entry name" value="ANL_N_sf"/>
</dbReference>
<feature type="domain" description="AMP-dependent synthetase/ligase" evidence="2">
    <location>
        <begin position="111"/>
        <end position="245"/>
    </location>
</feature>
<dbReference type="SUPFAM" id="SSF47336">
    <property type="entry name" value="ACP-like"/>
    <property type="match status" value="1"/>
</dbReference>
<dbReference type="Pfam" id="PF12796">
    <property type="entry name" value="Ank_2"/>
    <property type="match status" value="1"/>
</dbReference>
<evidence type="ECO:0000259" key="2">
    <source>
        <dbReference type="Pfam" id="PF00501"/>
    </source>
</evidence>
<dbReference type="InterPro" id="IPR045851">
    <property type="entry name" value="AMP-bd_C_sf"/>
</dbReference>
<dbReference type="Gene3D" id="1.10.1200.10">
    <property type="entry name" value="ACP-like"/>
    <property type="match status" value="1"/>
</dbReference>
<gene>
    <name evidence="4" type="ORF">CCMP2556_LOCUS41013</name>
</gene>
<reference evidence="4 5" key="1">
    <citation type="submission" date="2024-02" db="EMBL/GenBank/DDBJ databases">
        <authorList>
            <person name="Chen Y."/>
            <person name="Shah S."/>
            <person name="Dougan E. K."/>
            <person name="Thang M."/>
            <person name="Chan C."/>
        </authorList>
    </citation>
    <scope>NUCLEOTIDE SEQUENCE [LARGE SCALE GENOMIC DNA]</scope>
</reference>
<proteinExistence type="predicted"/>
<dbReference type="InterPro" id="IPR002110">
    <property type="entry name" value="Ankyrin_rpt"/>
</dbReference>
<feature type="region of interest" description="Disordered" evidence="1">
    <location>
        <begin position="88"/>
        <end position="109"/>
    </location>
</feature>
<dbReference type="Pfam" id="PF00501">
    <property type="entry name" value="AMP-binding"/>
    <property type="match status" value="1"/>
</dbReference>
<dbReference type="Proteomes" id="UP001642484">
    <property type="component" value="Unassembled WGS sequence"/>
</dbReference>
<feature type="domain" description="Carrier" evidence="3">
    <location>
        <begin position="406"/>
        <end position="447"/>
    </location>
</feature>
<organism evidence="4 5">
    <name type="scientific">Durusdinium trenchii</name>
    <dbReference type="NCBI Taxonomy" id="1381693"/>
    <lineage>
        <taxon>Eukaryota</taxon>
        <taxon>Sar</taxon>
        <taxon>Alveolata</taxon>
        <taxon>Dinophyceae</taxon>
        <taxon>Suessiales</taxon>
        <taxon>Symbiodiniaceae</taxon>
        <taxon>Durusdinium</taxon>
    </lineage>
</organism>
<dbReference type="Gene3D" id="1.25.40.20">
    <property type="entry name" value="Ankyrin repeat-containing domain"/>
    <property type="match status" value="1"/>
</dbReference>
<dbReference type="Gene3D" id="3.40.50.12780">
    <property type="entry name" value="N-terminal domain of ligase-like"/>
    <property type="match status" value="1"/>
</dbReference>
<sequence length="1319" mass="144140">MKTLKSGASHQEPLHPWQCDFGRAAPPALPKFRAELHLFRLGGKPGDWMKSRAGHRSAVAYAVAKAEVEELAPGGRQLLASHFTFDPAQGARAQRTRPHAPTPGPHRGHEGDVFGALCRGASVVAPRRAAVLGALQEVLQGMRVSHATMTPTQWALKGSGDLPDLQHLTLCGEPMRRDTIDSWASKVQLRNMYGVTEATGVQTFHRMRAGDSAKLVGKALPGYLLGLTQENEVLVAGKGLARGYLGLEEETARCFVPWDLLTDDIEADGRAYRTGDLASWSAEKGFELHGRRDHQVKISGVRIESLEIELAVEASGLVESCTCMVQNDQLVAHCVLSSTMDWVLRAALEAHAAKRLPLQVVPHFFVGHEKLPLAPGGKVDRQALMASDLQEEPELEALGTPLEVAVATAWAKVLQRPAHSIGANSNFQWLGGDSLAALRASRGLAEEVLLPEDSVSESQEQAGEAGLMVSSEAPEGAVCVLRAALGPLAPCELLARPMLRQYATFLASKGVRDKGASQVSCATETGTLPELALIAAAGDGREAVVKALLEVPLIAAATAGHIGCAQLLLSARAHVRAMTSARTSAAHVAAARGDPSLLQLLLTTGDNDEREGIATWARDADQQTVLHLSARSGDLKCLELILSKVKGLKAKDGGLEAKDRWGRTALQWAVANGHKDAAVCLIRNGAYSKNLPDALLEDLEVNLTAPSKPGQPTALRKVVQPAERMGVLVQSLPQGRGWSSVSELLSRRVVTLLAMSFSNQKHRERGLVAEALPSHGPMPVPDAEVFGEGEDTADEDESLLARSKDGPAPLAVQEAQEALKEGDQTETCFRCCFCSVVIVFFCALSFYAGTIWEAAQLQSSSLEEVVNTKVQDAFTEVYSEPKHWTVAPSSAAPTAPPSIAAPSTAPPRGTTTTTTTTTTSPASEMKTGGATMAATEATSVETEEKALACLQLSFPQLTHITYPTDAESHFLEVNETLSHFFAPNFQPHVWAGYSGPWVENHWIWNFSQRWRSRPEGTKLRDIFGPFIPIFAPFVDLVVRQKGYPMGMMECTGTILNKTMRKDVLYITVSQHDLGLFKSARNNRMTQAQMPNLLVLSAGGNGHVPIPLLKKPEKRLMGLPLRSRRYFTSFVGSGFNNKAVRETMKKVTEQWAQQTGKEVFISLKTMNEWQDILTNTTVALSPRGFGRSSFRSGELFQMGRVPIYIWDDEPWLYYRELWEKEVIGFATNIKSLGSTLDRVVSDMSKLELIEANILRMRESHFTYEGIMDQISKFMTGRNGGSDLRCQKLPRRRRRLRRRRLGRRRRGVVLQRRAFKEVVHV</sequence>
<dbReference type="SUPFAM" id="SSF56801">
    <property type="entry name" value="Acetyl-CoA synthetase-like"/>
    <property type="match status" value="1"/>
</dbReference>
<evidence type="ECO:0000256" key="1">
    <source>
        <dbReference type="SAM" id="MobiDB-lite"/>
    </source>
</evidence>
<dbReference type="SMART" id="SM00248">
    <property type="entry name" value="ANK"/>
    <property type="match status" value="4"/>
</dbReference>